<name>A0A7D5Q9S3_9EURY</name>
<proteinExistence type="predicted"/>
<keyword evidence="2" id="KW-1185">Reference proteome</keyword>
<dbReference type="Proteomes" id="UP000509626">
    <property type="component" value="Chromosome"/>
</dbReference>
<organism evidence="1 2">
    <name type="scientific">Halorarum salinum</name>
    <dbReference type="NCBI Taxonomy" id="2743089"/>
    <lineage>
        <taxon>Archaea</taxon>
        <taxon>Methanobacteriati</taxon>
        <taxon>Methanobacteriota</taxon>
        <taxon>Stenosarchaea group</taxon>
        <taxon>Halobacteria</taxon>
        <taxon>Halobacteriales</taxon>
        <taxon>Haloferacaceae</taxon>
        <taxon>Halorarum</taxon>
    </lineage>
</organism>
<gene>
    <name evidence="1" type="ORF">HUG12_05385</name>
</gene>
<dbReference type="EMBL" id="CP058579">
    <property type="protein sequence ID" value="QLG61198.1"/>
    <property type="molecule type" value="Genomic_DNA"/>
</dbReference>
<dbReference type="SUPFAM" id="SSF63829">
    <property type="entry name" value="Calcium-dependent phosphotriesterase"/>
    <property type="match status" value="1"/>
</dbReference>
<dbReference type="OrthoDB" id="204805at2157"/>
<sequence length="126" mass="12489">MTPLDGRTVGRPFASGAGLGFVGVGRADPGDGAADDPGTHLESPATFGADGIAARGSQVYVAANGRNEVVRVAPSGESVVLADADDGLAFPSDVAFGAGRGDDVDLFVCNFATTDPAAAGVLRTRP</sequence>
<accession>A0A7D5Q9S3</accession>
<dbReference type="AlphaFoldDB" id="A0A7D5Q9S3"/>
<reference evidence="1 2" key="1">
    <citation type="submission" date="2020-06" db="EMBL/GenBank/DDBJ databases">
        <title>NJ-3-1, isolated from saline soil.</title>
        <authorList>
            <person name="Cui H.L."/>
            <person name="Shi X."/>
        </authorList>
    </citation>
    <scope>NUCLEOTIDE SEQUENCE [LARGE SCALE GENOMIC DNA]</scope>
    <source>
        <strain evidence="1 2">NJ-3-1</strain>
    </source>
</reference>
<evidence type="ECO:0000313" key="1">
    <source>
        <dbReference type="EMBL" id="QLG61198.1"/>
    </source>
</evidence>
<dbReference type="RefSeq" id="WP_179267782.1">
    <property type="nucleotide sequence ID" value="NZ_CP058579.1"/>
</dbReference>
<dbReference type="KEGG" id="halu:HUG12_05385"/>
<dbReference type="InterPro" id="IPR011042">
    <property type="entry name" value="6-blade_b-propeller_TolB-like"/>
</dbReference>
<dbReference type="Gene3D" id="2.120.10.30">
    <property type="entry name" value="TolB, C-terminal domain"/>
    <property type="match status" value="1"/>
</dbReference>
<dbReference type="GeneID" id="56036870"/>
<evidence type="ECO:0000313" key="2">
    <source>
        <dbReference type="Proteomes" id="UP000509626"/>
    </source>
</evidence>
<protein>
    <submittedName>
        <fullName evidence="1">Uncharacterized protein</fullName>
    </submittedName>
</protein>